<feature type="compositionally biased region" description="Polar residues" evidence="5">
    <location>
        <begin position="330"/>
        <end position="340"/>
    </location>
</feature>
<sequence>MLSAFLAALLLLLFAPPVFSVEPTSPYDLFKALSLQKPQQPENPICCLKPLTPLEPVEDGVLLPFEEWKMKQLATQSGGTTGTYDKDSSIGAPKPGEGNTLNDAGSTTSESTSPPVENPAPSGFTNPDQVPSGPHFRVPLTDRFNYASLDCSARVHTAHRSAKSPSSILSSKRDRYMLSPCDKSKENQYVVVELCDDIRIDTVQLANFEFFSGVFKDFTVSVAKNYDPEGWTPVATYRAKNVRGVQSFHPPTSLRDFYRFIRIDFISNYGNEFYCPVSLLRVYGLTHLEEWKWDVWELESRSKQEEQKRKRQRSIELGAVPEPLVVPLTSEPSINSSNDATPIADVEKITTPPDTNDTERTADTPSLASSQNQSTSVIPSNSHTIRRDSSTPTANEYHQPVPSKNANDDSFTQSTDLHILTPNVSPIPSPSDAHRQTPNIPTSISESSSTGTSLPSSPSQANINVPYTVPSPSDPSHAMAGTPIIITSSNTPSSAIIPVLPSSSHLAVKGGESIYRTIMNRLAEVELNQTLYMQYIEQQNLAVREAIKRLGEDVGRLEGISRAQSLTYQRTLAEWEKQRYQMEMEYGDLITRIDYLSEEIVLEKRLGVAQLCLLLAVLMFLGLTRGSRTEAMIDHGSNKLNQSVREWGKRHFKLSGDWTGRFKGKDPVDAGKQSSRSRSRSRTPLLSSRPKPLSVKSYPPHLPLHLQDDDGMIVFPSTSRPHRIKEPLETIHLNTAPPFGENQNRPRKISNPRSRAPSLRSTPAGRRSYVVHAKATTPTVASFRPQMLQRSSSHGVAIPQSGSWGSMNVPKSAKKWARTAHLHEVKTPRVLFPPASATSALAARRSKKSGDDISPTRHDRDQERTPRGIESDRENEGFFSLMAVNGKQSIIGSMPPPANSLLFAKTEDDGDPWVDSDTTSIDGLEGFGS</sequence>
<dbReference type="EMBL" id="NHYD01002901">
    <property type="protein sequence ID" value="PPQ84284.1"/>
    <property type="molecule type" value="Genomic_DNA"/>
</dbReference>
<evidence type="ECO:0000259" key="7">
    <source>
        <dbReference type="PROSITE" id="PS51469"/>
    </source>
</evidence>
<proteinExistence type="predicted"/>
<feature type="compositionally biased region" description="Low complexity" evidence="5">
    <location>
        <begin position="682"/>
        <end position="697"/>
    </location>
</feature>
<feature type="chain" id="PRO_5019175617" description="SUN domain-containing protein" evidence="6">
    <location>
        <begin position="21"/>
        <end position="929"/>
    </location>
</feature>
<dbReference type="STRING" id="93625.A0A409X0I8"/>
<evidence type="ECO:0000256" key="6">
    <source>
        <dbReference type="SAM" id="SignalP"/>
    </source>
</evidence>
<feature type="compositionally biased region" description="Polar residues" evidence="5">
    <location>
        <begin position="390"/>
        <end position="426"/>
    </location>
</feature>
<keyword evidence="9" id="KW-1185">Reference proteome</keyword>
<feature type="region of interest" description="Disordered" evidence="5">
    <location>
        <begin position="326"/>
        <end position="475"/>
    </location>
</feature>
<organism evidence="8 9">
    <name type="scientific">Psilocybe cyanescens</name>
    <dbReference type="NCBI Taxonomy" id="93625"/>
    <lineage>
        <taxon>Eukaryota</taxon>
        <taxon>Fungi</taxon>
        <taxon>Dikarya</taxon>
        <taxon>Basidiomycota</taxon>
        <taxon>Agaricomycotina</taxon>
        <taxon>Agaricomycetes</taxon>
        <taxon>Agaricomycetidae</taxon>
        <taxon>Agaricales</taxon>
        <taxon>Agaricineae</taxon>
        <taxon>Strophariaceae</taxon>
        <taxon>Psilocybe</taxon>
    </lineage>
</organism>
<name>A0A409X0I8_PSICY</name>
<dbReference type="SUPFAM" id="SSF49785">
    <property type="entry name" value="Galactose-binding domain-like"/>
    <property type="match status" value="1"/>
</dbReference>
<dbReference type="GO" id="GO:0016020">
    <property type="term" value="C:membrane"/>
    <property type="evidence" value="ECO:0007669"/>
    <property type="project" value="InterPro"/>
</dbReference>
<evidence type="ECO:0000256" key="5">
    <source>
        <dbReference type="SAM" id="MobiDB-lite"/>
    </source>
</evidence>
<dbReference type="GO" id="GO:0034975">
    <property type="term" value="P:protein folding in endoplasmic reticulum"/>
    <property type="evidence" value="ECO:0007669"/>
    <property type="project" value="TreeGrafter"/>
</dbReference>
<dbReference type="GO" id="GO:0005737">
    <property type="term" value="C:cytoplasm"/>
    <property type="evidence" value="ECO:0007669"/>
    <property type="project" value="TreeGrafter"/>
</dbReference>
<dbReference type="AlphaFoldDB" id="A0A409X0I8"/>
<protein>
    <recommendedName>
        <fullName evidence="7">SUN domain-containing protein</fullName>
    </recommendedName>
</protein>
<keyword evidence="6" id="KW-0732">Signal</keyword>
<keyword evidence="3" id="KW-1133">Transmembrane helix</keyword>
<evidence type="ECO:0000256" key="4">
    <source>
        <dbReference type="ARBA" id="ARBA00023136"/>
    </source>
</evidence>
<gene>
    <name evidence="8" type="ORF">CVT25_013222</name>
</gene>
<dbReference type="Gene3D" id="2.60.120.260">
    <property type="entry name" value="Galactose-binding domain-like"/>
    <property type="match status" value="1"/>
</dbReference>
<dbReference type="PROSITE" id="PS51469">
    <property type="entry name" value="SUN"/>
    <property type="match status" value="1"/>
</dbReference>
<feature type="compositionally biased region" description="Polar residues" evidence="5">
    <location>
        <begin position="363"/>
        <end position="383"/>
    </location>
</feature>
<dbReference type="InterPro" id="IPR008979">
    <property type="entry name" value="Galactose-bd-like_sf"/>
</dbReference>
<keyword evidence="2" id="KW-0812">Transmembrane</keyword>
<dbReference type="GO" id="GO:0012505">
    <property type="term" value="C:endomembrane system"/>
    <property type="evidence" value="ECO:0007669"/>
    <property type="project" value="UniProtKB-SubCell"/>
</dbReference>
<feature type="compositionally biased region" description="Basic and acidic residues" evidence="5">
    <location>
        <begin position="848"/>
        <end position="875"/>
    </location>
</feature>
<evidence type="ECO:0000256" key="3">
    <source>
        <dbReference type="ARBA" id="ARBA00022989"/>
    </source>
</evidence>
<dbReference type="PANTHER" id="PTHR12953">
    <property type="entry name" value="MEMBRANE PROTEIN CH1 RELATED"/>
    <property type="match status" value="1"/>
</dbReference>
<keyword evidence="4" id="KW-0472">Membrane</keyword>
<dbReference type="Proteomes" id="UP000283269">
    <property type="component" value="Unassembled WGS sequence"/>
</dbReference>
<evidence type="ECO:0000313" key="8">
    <source>
        <dbReference type="EMBL" id="PPQ84284.1"/>
    </source>
</evidence>
<evidence type="ECO:0000256" key="1">
    <source>
        <dbReference type="ARBA" id="ARBA00004308"/>
    </source>
</evidence>
<feature type="region of interest" description="Disordered" evidence="5">
    <location>
        <begin position="663"/>
        <end position="704"/>
    </location>
</feature>
<dbReference type="Pfam" id="PF07738">
    <property type="entry name" value="Sad1_UNC"/>
    <property type="match status" value="1"/>
</dbReference>
<dbReference type="InParanoid" id="A0A409X0I8"/>
<comment type="subcellular location">
    <subcellularLocation>
        <location evidence="1">Endomembrane system</location>
    </subcellularLocation>
</comment>
<dbReference type="OrthoDB" id="266334at2759"/>
<feature type="region of interest" description="Disordered" evidence="5">
    <location>
        <begin position="734"/>
        <end position="765"/>
    </location>
</feature>
<feature type="compositionally biased region" description="Low complexity" evidence="5">
    <location>
        <begin position="437"/>
        <end position="459"/>
    </location>
</feature>
<evidence type="ECO:0000256" key="2">
    <source>
        <dbReference type="ARBA" id="ARBA00022692"/>
    </source>
</evidence>
<comment type="caution">
    <text evidence="8">The sequence shown here is derived from an EMBL/GenBank/DDBJ whole genome shotgun (WGS) entry which is preliminary data.</text>
</comment>
<accession>A0A409X0I8</accession>
<dbReference type="InterPro" id="IPR045120">
    <property type="entry name" value="Suco/Slp1-like"/>
</dbReference>
<feature type="signal peptide" evidence="6">
    <location>
        <begin position="1"/>
        <end position="20"/>
    </location>
</feature>
<feature type="region of interest" description="Disordered" evidence="5">
    <location>
        <begin position="76"/>
        <end position="136"/>
    </location>
</feature>
<dbReference type="PANTHER" id="PTHR12953:SF0">
    <property type="entry name" value="SUN DOMAIN-CONTAINING OSSIFICATION FACTOR"/>
    <property type="match status" value="1"/>
</dbReference>
<feature type="domain" description="SUN" evidence="7">
    <location>
        <begin position="117"/>
        <end position="287"/>
    </location>
</feature>
<feature type="region of interest" description="Disordered" evidence="5">
    <location>
        <begin position="831"/>
        <end position="875"/>
    </location>
</feature>
<evidence type="ECO:0000313" key="9">
    <source>
        <dbReference type="Proteomes" id="UP000283269"/>
    </source>
</evidence>
<reference evidence="8 9" key="1">
    <citation type="journal article" date="2018" name="Evol. Lett.">
        <title>Horizontal gene cluster transfer increased hallucinogenic mushroom diversity.</title>
        <authorList>
            <person name="Reynolds H.T."/>
            <person name="Vijayakumar V."/>
            <person name="Gluck-Thaler E."/>
            <person name="Korotkin H.B."/>
            <person name="Matheny P.B."/>
            <person name="Slot J.C."/>
        </authorList>
    </citation>
    <scope>NUCLEOTIDE SEQUENCE [LARGE SCALE GENOMIC DNA]</scope>
    <source>
        <strain evidence="8 9">2631</strain>
    </source>
</reference>
<dbReference type="InterPro" id="IPR012919">
    <property type="entry name" value="SUN_dom"/>
</dbReference>
<feature type="region of interest" description="Disordered" evidence="5">
    <location>
        <begin position="894"/>
        <end position="929"/>
    </location>
</feature>